<protein>
    <recommendedName>
        <fullName evidence="1">YCII-related domain-containing protein</fullName>
    </recommendedName>
</protein>
<dbReference type="Pfam" id="PF03795">
    <property type="entry name" value="YCII"/>
    <property type="match status" value="1"/>
</dbReference>
<dbReference type="Proteomes" id="UP001194580">
    <property type="component" value="Unassembled WGS sequence"/>
</dbReference>
<keyword evidence="3" id="KW-1185">Reference proteome</keyword>
<accession>A0AAD4H5E1</accession>
<evidence type="ECO:0000313" key="3">
    <source>
        <dbReference type="Proteomes" id="UP001194580"/>
    </source>
</evidence>
<organism evidence="2 3">
    <name type="scientific">Linnemannia exigua</name>
    <dbReference type="NCBI Taxonomy" id="604196"/>
    <lineage>
        <taxon>Eukaryota</taxon>
        <taxon>Fungi</taxon>
        <taxon>Fungi incertae sedis</taxon>
        <taxon>Mucoromycota</taxon>
        <taxon>Mortierellomycotina</taxon>
        <taxon>Mortierellomycetes</taxon>
        <taxon>Mortierellales</taxon>
        <taxon>Mortierellaceae</taxon>
        <taxon>Linnemannia</taxon>
    </lineage>
</organism>
<name>A0AAD4H5E1_9FUNG</name>
<feature type="domain" description="YCII-related" evidence="1">
    <location>
        <begin position="44"/>
        <end position="128"/>
    </location>
</feature>
<sequence length="133" mass="14954">MFKALSSARFTALSTRVHAHHRALSVSATSNAAKNQFIVIARDYQDPEALTRRLDVRPKHLVEARELKKSGKLQIGGALLTDHSETGKMIGSIMIFSAENADEVRQLVEKDYYVTGKVWEHYQILPFRSADLS</sequence>
<dbReference type="InterPro" id="IPR051807">
    <property type="entry name" value="Sec-metab_biosynth-assoc"/>
</dbReference>
<gene>
    <name evidence="2" type="ORF">BGZ95_011152</name>
</gene>
<dbReference type="InterPro" id="IPR005545">
    <property type="entry name" value="YCII"/>
</dbReference>
<comment type="caution">
    <text evidence="2">The sequence shown here is derived from an EMBL/GenBank/DDBJ whole genome shotgun (WGS) entry which is preliminary data.</text>
</comment>
<dbReference type="AlphaFoldDB" id="A0AAD4H5E1"/>
<dbReference type="EMBL" id="JAAAIL010000810">
    <property type="protein sequence ID" value="KAG0273049.1"/>
    <property type="molecule type" value="Genomic_DNA"/>
</dbReference>
<dbReference type="PANTHER" id="PTHR33606:SF3">
    <property type="entry name" value="PROTEIN YCII"/>
    <property type="match status" value="1"/>
</dbReference>
<proteinExistence type="predicted"/>
<dbReference type="InterPro" id="IPR011008">
    <property type="entry name" value="Dimeric_a/b-barrel"/>
</dbReference>
<dbReference type="SUPFAM" id="SSF54909">
    <property type="entry name" value="Dimeric alpha+beta barrel"/>
    <property type="match status" value="1"/>
</dbReference>
<reference evidence="2" key="1">
    <citation type="journal article" date="2020" name="Fungal Divers.">
        <title>Resolving the Mortierellaceae phylogeny through synthesis of multi-gene phylogenetics and phylogenomics.</title>
        <authorList>
            <person name="Vandepol N."/>
            <person name="Liber J."/>
            <person name="Desiro A."/>
            <person name="Na H."/>
            <person name="Kennedy M."/>
            <person name="Barry K."/>
            <person name="Grigoriev I.V."/>
            <person name="Miller A.N."/>
            <person name="O'Donnell K."/>
            <person name="Stajich J.E."/>
            <person name="Bonito G."/>
        </authorList>
    </citation>
    <scope>NUCLEOTIDE SEQUENCE</scope>
    <source>
        <strain evidence="2">NRRL 28262</strain>
    </source>
</reference>
<dbReference type="Gene3D" id="3.30.70.1060">
    <property type="entry name" value="Dimeric alpha+beta barrel"/>
    <property type="match status" value="1"/>
</dbReference>
<evidence type="ECO:0000259" key="1">
    <source>
        <dbReference type="Pfam" id="PF03795"/>
    </source>
</evidence>
<evidence type="ECO:0000313" key="2">
    <source>
        <dbReference type="EMBL" id="KAG0273049.1"/>
    </source>
</evidence>
<dbReference type="PANTHER" id="PTHR33606">
    <property type="entry name" value="PROTEIN YCII"/>
    <property type="match status" value="1"/>
</dbReference>